<accession>A0A839SR65</accession>
<dbReference type="GO" id="GO:0015035">
    <property type="term" value="F:protein-disulfide reductase activity"/>
    <property type="evidence" value="ECO:0007669"/>
    <property type="project" value="UniProtKB-UniRule"/>
</dbReference>
<keyword evidence="4" id="KW-1015">Disulfide bond</keyword>
<dbReference type="InterPro" id="IPR017937">
    <property type="entry name" value="Thioredoxin_CS"/>
</dbReference>
<dbReference type="SMART" id="SM00028">
    <property type="entry name" value="TPR"/>
    <property type="match status" value="2"/>
</dbReference>
<dbReference type="CDD" id="cd02956">
    <property type="entry name" value="ybbN"/>
    <property type="match status" value="1"/>
</dbReference>
<dbReference type="Pfam" id="PF00085">
    <property type="entry name" value="Thioredoxin"/>
    <property type="match status" value="1"/>
</dbReference>
<keyword evidence="2" id="KW-0813">Transport</keyword>
<dbReference type="InterPro" id="IPR011990">
    <property type="entry name" value="TPR-like_helical_dom_sf"/>
</dbReference>
<evidence type="ECO:0000256" key="1">
    <source>
        <dbReference type="ARBA" id="ARBA00008987"/>
    </source>
</evidence>
<dbReference type="Pfam" id="PF14559">
    <property type="entry name" value="TPR_19"/>
    <property type="match status" value="1"/>
</dbReference>
<evidence type="ECO:0000256" key="3">
    <source>
        <dbReference type="ARBA" id="ARBA00022982"/>
    </source>
</evidence>
<dbReference type="PROSITE" id="PS00194">
    <property type="entry name" value="THIOREDOXIN_1"/>
    <property type="match status" value="1"/>
</dbReference>
<dbReference type="PANTHER" id="PTHR45663">
    <property type="entry name" value="GEO12009P1"/>
    <property type="match status" value="1"/>
</dbReference>
<dbReference type="PRINTS" id="PR00421">
    <property type="entry name" value="THIOREDOXIN"/>
</dbReference>
<dbReference type="GO" id="GO:0005829">
    <property type="term" value="C:cytosol"/>
    <property type="evidence" value="ECO:0007669"/>
    <property type="project" value="TreeGrafter"/>
</dbReference>
<dbReference type="Gene3D" id="3.40.30.10">
    <property type="entry name" value="Glutaredoxin"/>
    <property type="match status" value="1"/>
</dbReference>
<evidence type="ECO:0000256" key="6">
    <source>
        <dbReference type="NCBIfam" id="TIGR01068"/>
    </source>
</evidence>
<protein>
    <recommendedName>
        <fullName evidence="6">Thioredoxin</fullName>
    </recommendedName>
</protein>
<evidence type="ECO:0000256" key="5">
    <source>
        <dbReference type="ARBA" id="ARBA00023284"/>
    </source>
</evidence>
<dbReference type="InterPro" id="IPR013766">
    <property type="entry name" value="Thioredoxin_domain"/>
</dbReference>
<evidence type="ECO:0000256" key="4">
    <source>
        <dbReference type="ARBA" id="ARBA00023157"/>
    </source>
</evidence>
<dbReference type="Pfam" id="PF14561">
    <property type="entry name" value="TPR_20"/>
    <property type="match status" value="1"/>
</dbReference>
<evidence type="ECO:0000313" key="8">
    <source>
        <dbReference type="EMBL" id="MBB3063856.1"/>
    </source>
</evidence>
<dbReference type="InterPro" id="IPR005746">
    <property type="entry name" value="Thioredoxin"/>
</dbReference>
<comment type="similarity">
    <text evidence="1">Belongs to the thioredoxin family.</text>
</comment>
<dbReference type="SUPFAM" id="SSF52833">
    <property type="entry name" value="Thioredoxin-like"/>
    <property type="match status" value="1"/>
</dbReference>
<dbReference type="NCBIfam" id="TIGR01068">
    <property type="entry name" value="thioredoxin"/>
    <property type="match status" value="1"/>
</dbReference>
<dbReference type="EMBL" id="JACHXA010000001">
    <property type="protein sequence ID" value="MBB3063856.1"/>
    <property type="molecule type" value="Genomic_DNA"/>
</dbReference>
<reference evidence="8 9" key="1">
    <citation type="submission" date="2020-08" db="EMBL/GenBank/DDBJ databases">
        <title>Genomic Encyclopedia of Type Strains, Phase III (KMG-III): the genomes of soil and plant-associated and newly described type strains.</title>
        <authorList>
            <person name="Whitman W."/>
        </authorList>
    </citation>
    <scope>NUCLEOTIDE SEQUENCE [LARGE SCALE GENOMIC DNA]</scope>
    <source>
        <strain evidence="8 9">CECT 8803</strain>
    </source>
</reference>
<dbReference type="SUPFAM" id="SSF48452">
    <property type="entry name" value="TPR-like"/>
    <property type="match status" value="1"/>
</dbReference>
<sequence>MNSTTPGSESREKGIATMEEIIGSAGPATNGTGPGNVIKDISEKDFMAEVIEASMQRPIIVDFWAPWCGPCKQLTPALEKLVTQAGGKVMLAKVNVDENQGIAQQLRVQSIPTVYAFYQGRPLDGFQGALPESQLRQFIQQVLEAAGGGDDENSIEALLEQADELMRQGQPEAAASLYAQVLEQDAENAKALSGVIRAYIGAGEMEAARAVFDELSEALKLQSDIQGALAALELAEQADGAAANLADLQAKIAQDANDHQARFDLAMALNATGQREEAADALLEVIRRQRAWNDEAARKQLVQFFEAWGPTDPVTVQARKKLSSLLFS</sequence>
<comment type="caution">
    <text evidence="8">The sequence shown here is derived from an EMBL/GenBank/DDBJ whole genome shotgun (WGS) entry which is preliminary data.</text>
</comment>
<evidence type="ECO:0000256" key="2">
    <source>
        <dbReference type="ARBA" id="ARBA00022448"/>
    </source>
</evidence>
<keyword evidence="3" id="KW-0249">Electron transport</keyword>
<dbReference type="Gene3D" id="1.25.40.10">
    <property type="entry name" value="Tetratricopeptide repeat domain"/>
    <property type="match status" value="2"/>
</dbReference>
<dbReference type="GO" id="GO:0045454">
    <property type="term" value="P:cell redox homeostasis"/>
    <property type="evidence" value="ECO:0007669"/>
    <property type="project" value="TreeGrafter"/>
</dbReference>
<keyword evidence="9" id="KW-1185">Reference proteome</keyword>
<organism evidence="8 9">
    <name type="scientific">Limibacillus halophilus</name>
    <dbReference type="NCBI Taxonomy" id="1579333"/>
    <lineage>
        <taxon>Bacteria</taxon>
        <taxon>Pseudomonadati</taxon>
        <taxon>Pseudomonadota</taxon>
        <taxon>Alphaproteobacteria</taxon>
        <taxon>Rhodospirillales</taxon>
        <taxon>Rhodovibrionaceae</taxon>
        <taxon>Limibacillus</taxon>
    </lineage>
</organism>
<dbReference type="AlphaFoldDB" id="A0A839SR65"/>
<dbReference type="InterPro" id="IPR019734">
    <property type="entry name" value="TPR_rpt"/>
</dbReference>
<dbReference type="Proteomes" id="UP000581135">
    <property type="component" value="Unassembled WGS sequence"/>
</dbReference>
<proteinExistence type="inferred from homology"/>
<dbReference type="PANTHER" id="PTHR45663:SF11">
    <property type="entry name" value="GEO12009P1"/>
    <property type="match status" value="1"/>
</dbReference>
<evidence type="ECO:0000313" key="9">
    <source>
        <dbReference type="Proteomes" id="UP000581135"/>
    </source>
</evidence>
<feature type="domain" description="Thioredoxin" evidence="7">
    <location>
        <begin position="20"/>
        <end position="144"/>
    </location>
</feature>
<dbReference type="RefSeq" id="WP_246377292.1">
    <property type="nucleotide sequence ID" value="NZ_JACHXA010000001.1"/>
</dbReference>
<dbReference type="InterPro" id="IPR036249">
    <property type="entry name" value="Thioredoxin-like_sf"/>
</dbReference>
<evidence type="ECO:0000259" key="7">
    <source>
        <dbReference type="PROSITE" id="PS51352"/>
    </source>
</evidence>
<dbReference type="FunFam" id="3.40.30.10:FF:000001">
    <property type="entry name" value="Thioredoxin"/>
    <property type="match status" value="1"/>
</dbReference>
<dbReference type="PROSITE" id="PS51352">
    <property type="entry name" value="THIOREDOXIN_2"/>
    <property type="match status" value="1"/>
</dbReference>
<keyword evidence="5" id="KW-0676">Redox-active center</keyword>
<gene>
    <name evidence="8" type="ORF">FHR98_000121</name>
</gene>
<name>A0A839SR65_9PROT</name>
<dbReference type="GO" id="GO:0006950">
    <property type="term" value="P:response to stress"/>
    <property type="evidence" value="ECO:0007669"/>
    <property type="project" value="UniProtKB-ARBA"/>
</dbReference>